<proteinExistence type="predicted"/>
<reference evidence="7 8" key="1">
    <citation type="submission" date="2017-09" db="EMBL/GenBank/DDBJ databases">
        <title>Depth-based differentiation of microbial function through sediment-hosted aquifers and enrichment of novel symbionts in the deep terrestrial subsurface.</title>
        <authorList>
            <person name="Probst A.J."/>
            <person name="Ladd B."/>
            <person name="Jarett J.K."/>
            <person name="Geller-Mcgrath D.E."/>
            <person name="Sieber C.M."/>
            <person name="Emerson J.B."/>
            <person name="Anantharaman K."/>
            <person name="Thomas B.C."/>
            <person name="Malmstrom R."/>
            <person name="Stieglmeier M."/>
            <person name="Klingl A."/>
            <person name="Woyke T."/>
            <person name="Ryan C.M."/>
            <person name="Banfield J.F."/>
        </authorList>
    </citation>
    <scope>NUCLEOTIDE SEQUENCE [LARGE SCALE GENOMIC DNA]</scope>
    <source>
        <strain evidence="7">CG10_big_fil_rev_8_21_14_0_10_36_16</strain>
    </source>
</reference>
<keyword evidence="5 6" id="KW-0472">Membrane</keyword>
<dbReference type="NCBIfam" id="TIGR02532">
    <property type="entry name" value="IV_pilin_GFxxxE"/>
    <property type="match status" value="1"/>
</dbReference>
<dbReference type="GO" id="GO:0016020">
    <property type="term" value="C:membrane"/>
    <property type="evidence" value="ECO:0007669"/>
    <property type="project" value="UniProtKB-SubCell"/>
</dbReference>
<dbReference type="AlphaFoldDB" id="A0A2J0Q6V0"/>
<organism evidence="7 8">
    <name type="scientific">Candidatus Yanofskybacteria bacterium CG10_big_fil_rev_8_21_14_0_10_36_16</name>
    <dbReference type="NCBI Taxonomy" id="1975096"/>
    <lineage>
        <taxon>Bacteria</taxon>
        <taxon>Candidatus Yanofskyibacteriota</taxon>
    </lineage>
</organism>
<dbReference type="InterPro" id="IPR045584">
    <property type="entry name" value="Pilin-like"/>
</dbReference>
<keyword evidence="3 6" id="KW-0812">Transmembrane</keyword>
<dbReference type="GO" id="GO:0015627">
    <property type="term" value="C:type II protein secretion system complex"/>
    <property type="evidence" value="ECO:0007669"/>
    <property type="project" value="InterPro"/>
</dbReference>
<evidence type="ECO:0000256" key="6">
    <source>
        <dbReference type="SAM" id="Phobius"/>
    </source>
</evidence>
<gene>
    <name evidence="7" type="ORF">COV29_03990</name>
</gene>
<name>A0A2J0Q6V0_9BACT</name>
<dbReference type="Pfam" id="PF07963">
    <property type="entry name" value="N_methyl"/>
    <property type="match status" value="1"/>
</dbReference>
<keyword evidence="4 6" id="KW-1133">Transmembrane helix</keyword>
<keyword evidence="2" id="KW-0488">Methylation</keyword>
<dbReference type="SUPFAM" id="SSF54523">
    <property type="entry name" value="Pili subunits"/>
    <property type="match status" value="1"/>
</dbReference>
<dbReference type="InterPro" id="IPR012902">
    <property type="entry name" value="N_methyl_site"/>
</dbReference>
<dbReference type="PROSITE" id="PS00409">
    <property type="entry name" value="PROKAR_NTER_METHYL"/>
    <property type="match status" value="1"/>
</dbReference>
<dbReference type="Gene3D" id="3.30.700.10">
    <property type="entry name" value="Glycoprotein, Type 4 Pilin"/>
    <property type="match status" value="1"/>
</dbReference>
<protein>
    <recommendedName>
        <fullName evidence="9">Type II secretion system protein GspG C-terminal domain-containing protein</fullName>
    </recommendedName>
</protein>
<comment type="subcellular location">
    <subcellularLocation>
        <location evidence="1">Membrane</location>
        <topology evidence="1">Single-pass membrane protein</topology>
    </subcellularLocation>
</comment>
<evidence type="ECO:0000256" key="2">
    <source>
        <dbReference type="ARBA" id="ARBA00022481"/>
    </source>
</evidence>
<dbReference type="PANTHER" id="PTHR30093">
    <property type="entry name" value="GENERAL SECRETION PATHWAY PROTEIN G"/>
    <property type="match status" value="1"/>
</dbReference>
<evidence type="ECO:0000256" key="4">
    <source>
        <dbReference type="ARBA" id="ARBA00022989"/>
    </source>
</evidence>
<accession>A0A2J0Q6V0</accession>
<evidence type="ECO:0000313" key="8">
    <source>
        <dbReference type="Proteomes" id="UP000228496"/>
    </source>
</evidence>
<evidence type="ECO:0000313" key="7">
    <source>
        <dbReference type="EMBL" id="PJE50539.1"/>
    </source>
</evidence>
<dbReference type="Proteomes" id="UP000228496">
    <property type="component" value="Unassembled WGS sequence"/>
</dbReference>
<feature type="transmembrane region" description="Helical" evidence="6">
    <location>
        <begin position="37"/>
        <end position="58"/>
    </location>
</feature>
<dbReference type="InterPro" id="IPR000983">
    <property type="entry name" value="Bac_GSPG_pilin"/>
</dbReference>
<dbReference type="PANTHER" id="PTHR30093:SF44">
    <property type="entry name" value="TYPE II SECRETION SYSTEM CORE PROTEIN G"/>
    <property type="match status" value="1"/>
</dbReference>
<evidence type="ECO:0000256" key="1">
    <source>
        <dbReference type="ARBA" id="ARBA00004167"/>
    </source>
</evidence>
<evidence type="ECO:0000256" key="5">
    <source>
        <dbReference type="ARBA" id="ARBA00023136"/>
    </source>
</evidence>
<dbReference type="EMBL" id="PCXQ01000006">
    <property type="protein sequence ID" value="PJE50539.1"/>
    <property type="molecule type" value="Genomic_DNA"/>
</dbReference>
<dbReference type="GO" id="GO:0015628">
    <property type="term" value="P:protein secretion by the type II secretion system"/>
    <property type="evidence" value="ECO:0007669"/>
    <property type="project" value="InterPro"/>
</dbReference>
<evidence type="ECO:0008006" key="9">
    <source>
        <dbReference type="Google" id="ProtNLM"/>
    </source>
</evidence>
<sequence>MLIVKYQFIVSILNSIKNLFVISPDRKGPKGFTLVELLVVIAIIGILATLLLLQLAVARGKARDVKRIADVNQVRTALELWFDDNAAQYPATMDLYSDIVPKYIGQLPQDPLAAGGCNTDAGGNPRYDGTAVGTVNCYGYAYHPDGVASDPIRFQVWSQLEQWAPALGSDADIDSTGAGVNGNPWPAAGAGATVEGGLDDVTANCDDATPGDCIYDQGIL</sequence>
<comment type="caution">
    <text evidence="7">The sequence shown here is derived from an EMBL/GenBank/DDBJ whole genome shotgun (WGS) entry which is preliminary data.</text>
</comment>
<evidence type="ECO:0000256" key="3">
    <source>
        <dbReference type="ARBA" id="ARBA00022692"/>
    </source>
</evidence>
<dbReference type="PRINTS" id="PR00813">
    <property type="entry name" value="BCTERIALGSPG"/>
</dbReference>